<evidence type="ECO:0000313" key="3">
    <source>
        <dbReference type="EMBL" id="EAR95344.2"/>
    </source>
</evidence>
<dbReference type="KEGG" id="tet:TTHERM_00075490"/>
<sequence>MEFLKNFDIFSQPIEFNSYNQKIRKRTFFGAFLTISIIITTLIYFIYLLNLFFTNQIDPKFRMQTFVSKDAIDIPLDNEFVGFQFSYNKMNGLYQSLSEIEAHQNKTYIVFIPILFQSNATSYNVTRLNMTKCQNQLLDGYDCIDFDSYKNLSLTMDNKLNLKSYLVITAYRCQDTDSIKTFVPNNCANASQIDKAVIYGQQNIRLKTTQFNTTSNNIETNFKNQFMQNFNGQIGIGSIQTTKQITNVKSGFLIQNQETFYGPISHTFSQQTLDKASYIQQTGNKLIYEIYISVDENIQLFSIQYPTFPDILALCNSTFSFMMILGFFARKITQNMILQEMFILILQNIYQETYSKILKINKFVNFSLDLQLKQMQVDKKVEEPVSKEEEDQEDDDEEEEDDKISEKSIPKMVPFAQPKLGLTRFIINADSVNQEQQSFQDQNSIYSCIEQKAELIRQDCGGRIQSAKGLCIKRNNSITNKNTNQSIEQKNKFKINLINQNSTKIDSPSSLNFIQQQKSSIQQDKQQRVYQCNQIETDSLENQSFKQILIKKIKTLSEKPISQKVQNLLFKTRLCKKRMFLESQGLNRQMIIDIEEQVNDSLDYFKIYKDILMLKKAIFILLTKEQLAALQLVGFSDNQARSLTDLNSKIDIFSAQIGQRDKNYFEEQFNIHKSSEVQAQYIQQFLLRCQKQQNTIPIAYFFYYGTNTTVIQLNITKCSNSNLVGYNCIDFSSISNYTLMQSGKKDIQSKLYLLIYSCSTIDDFKKTVPDNCASQDEIDQFVNSEQAGLNLKLYTSQYNTTSQQNQINYLNKLIYPFQDQFVLSTIYAQQQVTQISQGLFIQSQSQYSSPINYNLQSNIVGQQQNDPYIEVELQMDQIVQQISIQFSTIPEILAQVNSIFALLLTFGFIFRIFSQKEILKDFFFVFLQNMYQDTYQKLLKANKLIEEKPQSQSIQPNTQLTNEQETQEKERFNNIFLPLFQSKFRNYIEQSQQSKQNNSVCTIEKDQIQNTENSKNNDLLFTDSEQPNQQSNTIINKQINIKQMCSLGQKIKNQSSQIQISKFKNSQQEIGNDRERILSDLNKNVTNSNLSIKLSSDSNYEYLIQKLRNIQDAKIFEKAKKFIFLKTSQFKLLKTANLWKNKKKDKDETCEFQSHKNIIEQQINKQLSILDLYKDFLFIKKSIMMLLSKEQLAAMHLVGYSSEYQTDQIKFQTQSNQSFKSYFEEQQDILNSQDLQCKYIQQFFQKFQYKIDNESDIDKRIISTIRKQ</sequence>
<dbReference type="AlphaFoldDB" id="Q23GB6"/>
<organism evidence="3 4">
    <name type="scientific">Tetrahymena thermophila (strain SB210)</name>
    <dbReference type="NCBI Taxonomy" id="312017"/>
    <lineage>
        <taxon>Eukaryota</taxon>
        <taxon>Sar</taxon>
        <taxon>Alveolata</taxon>
        <taxon>Ciliophora</taxon>
        <taxon>Intramacronucleata</taxon>
        <taxon>Oligohymenophorea</taxon>
        <taxon>Hymenostomatida</taxon>
        <taxon>Tetrahymenina</taxon>
        <taxon>Tetrahymenidae</taxon>
        <taxon>Tetrahymena</taxon>
    </lineage>
</organism>
<dbReference type="HOGENOM" id="CLU_013044_1_1_1"/>
<evidence type="ECO:0000256" key="1">
    <source>
        <dbReference type="SAM" id="MobiDB-lite"/>
    </source>
</evidence>
<accession>Q23GB6</accession>
<reference evidence="4" key="1">
    <citation type="journal article" date="2006" name="PLoS Biol.">
        <title>Macronuclear genome sequence of the ciliate Tetrahymena thermophila, a model eukaryote.</title>
        <authorList>
            <person name="Eisen J.A."/>
            <person name="Coyne R.S."/>
            <person name="Wu M."/>
            <person name="Wu D."/>
            <person name="Thiagarajan M."/>
            <person name="Wortman J.R."/>
            <person name="Badger J.H."/>
            <person name="Ren Q."/>
            <person name="Amedeo P."/>
            <person name="Jones K.M."/>
            <person name="Tallon L.J."/>
            <person name="Delcher A.L."/>
            <person name="Salzberg S.L."/>
            <person name="Silva J.C."/>
            <person name="Haas B.J."/>
            <person name="Majoros W.H."/>
            <person name="Farzad M."/>
            <person name="Carlton J.M."/>
            <person name="Smith R.K. Jr."/>
            <person name="Garg J."/>
            <person name="Pearlman R.E."/>
            <person name="Karrer K.M."/>
            <person name="Sun L."/>
            <person name="Manning G."/>
            <person name="Elde N.C."/>
            <person name="Turkewitz A.P."/>
            <person name="Asai D.J."/>
            <person name="Wilkes D.E."/>
            <person name="Wang Y."/>
            <person name="Cai H."/>
            <person name="Collins K."/>
            <person name="Stewart B.A."/>
            <person name="Lee S.R."/>
            <person name="Wilamowska K."/>
            <person name="Weinberg Z."/>
            <person name="Ruzzo W.L."/>
            <person name="Wloga D."/>
            <person name="Gaertig J."/>
            <person name="Frankel J."/>
            <person name="Tsao C.-C."/>
            <person name="Gorovsky M.A."/>
            <person name="Keeling P.J."/>
            <person name="Waller R.F."/>
            <person name="Patron N.J."/>
            <person name="Cherry J.M."/>
            <person name="Stover N.A."/>
            <person name="Krieger C.J."/>
            <person name="del Toro C."/>
            <person name="Ryder H.F."/>
            <person name="Williamson S.C."/>
            <person name="Barbeau R.A."/>
            <person name="Hamilton E.P."/>
            <person name="Orias E."/>
        </authorList>
    </citation>
    <scope>NUCLEOTIDE SEQUENCE [LARGE SCALE GENOMIC DNA]</scope>
    <source>
        <strain evidence="4">SB210</strain>
    </source>
</reference>
<dbReference type="Proteomes" id="UP000009168">
    <property type="component" value="Unassembled WGS sequence"/>
</dbReference>
<keyword evidence="2" id="KW-0472">Membrane</keyword>
<dbReference type="GeneID" id="7845088"/>
<keyword evidence="2" id="KW-1133">Transmembrane helix</keyword>
<keyword evidence="4" id="KW-1185">Reference proteome</keyword>
<keyword evidence="2 3" id="KW-0812">Transmembrane</keyword>
<feature type="transmembrane region" description="Helical" evidence="2">
    <location>
        <begin position="28"/>
        <end position="53"/>
    </location>
</feature>
<evidence type="ECO:0000313" key="4">
    <source>
        <dbReference type="Proteomes" id="UP000009168"/>
    </source>
</evidence>
<proteinExistence type="predicted"/>
<name>Q23GB6_TETTS</name>
<feature type="region of interest" description="Disordered" evidence="1">
    <location>
        <begin position="381"/>
        <end position="408"/>
    </location>
</feature>
<dbReference type="RefSeq" id="XP_001015589.2">
    <property type="nucleotide sequence ID" value="XM_001015589.2"/>
</dbReference>
<dbReference type="EMBL" id="GG662704">
    <property type="protein sequence ID" value="EAR95344.2"/>
    <property type="molecule type" value="Genomic_DNA"/>
</dbReference>
<gene>
    <name evidence="3" type="ORF">TTHERM_00075490</name>
</gene>
<evidence type="ECO:0000256" key="2">
    <source>
        <dbReference type="SAM" id="Phobius"/>
    </source>
</evidence>
<feature type="compositionally biased region" description="Acidic residues" evidence="1">
    <location>
        <begin position="388"/>
        <end position="403"/>
    </location>
</feature>
<dbReference type="InParanoid" id="Q23GB6"/>
<protein>
    <submittedName>
        <fullName evidence="3">Transmembrane protein, putative</fullName>
    </submittedName>
</protein>